<gene>
    <name evidence="1" type="ORF">P162_0031</name>
</gene>
<reference evidence="1 2" key="1">
    <citation type="submission" date="2014-02" db="EMBL/GenBank/DDBJ databases">
        <title>Complete genome sequences of four novel Lactococcus lactis phages distantly related to the rare 1706 phage species.</title>
        <authorList>
            <person name="Kot W."/>
            <person name="Neve H."/>
            <person name="Vogensen F.K."/>
            <person name="Heller K.J."/>
            <person name="Hansen L.H."/>
        </authorList>
    </citation>
    <scope>NUCLEOTIDE SEQUENCE [LARGE SCALE GENOMIC DNA]</scope>
</reference>
<dbReference type="KEGG" id="vg:19527316"/>
<evidence type="ECO:0000313" key="1">
    <source>
        <dbReference type="EMBL" id="AHV83228.1"/>
    </source>
</evidence>
<dbReference type="GeneID" id="19527316"/>
<evidence type="ECO:0000313" key="2">
    <source>
        <dbReference type="Proteomes" id="UP000019792"/>
    </source>
</evidence>
<keyword evidence="2" id="KW-1185">Reference proteome</keyword>
<dbReference type="RefSeq" id="YP_009036774.1">
    <property type="nucleotide sequence ID" value="NC_024214.1"/>
</dbReference>
<name>X4YUY7_9CAUD</name>
<dbReference type="Proteomes" id="UP000019792">
    <property type="component" value="Segment"/>
</dbReference>
<proteinExistence type="predicted"/>
<dbReference type="EMBL" id="KJ489013">
    <property type="protein sequence ID" value="AHV83228.1"/>
    <property type="molecule type" value="Genomic_DNA"/>
</dbReference>
<protein>
    <submittedName>
        <fullName evidence="1">Uncharacterized protein</fullName>
    </submittedName>
</protein>
<accession>X4YUY7</accession>
<dbReference type="OrthoDB" id="40961at10239"/>
<organism evidence="1 2">
    <name type="scientific">Lactococcus phage P162</name>
    <dbReference type="NCBI Taxonomy" id="1476889"/>
    <lineage>
        <taxon>Viruses</taxon>
        <taxon>Duplodnaviria</taxon>
        <taxon>Heunggongvirae</taxon>
        <taxon>Uroviricota</taxon>
        <taxon>Caudoviricetes</taxon>
        <taxon>Nevevirus</taxon>
        <taxon>Nevevirus P162</taxon>
    </lineage>
</organism>
<sequence>MKNIKQSIKNKAKATGEFISEHADIIIPVAVATVTITYSILQVKRNNKLIKEREVEFDTLKNDVYDIAFGSGVAWGQDADDDVINKLIDANEFIQRGYNKSKSLDKEV</sequence>